<comment type="pathway">
    <text evidence="2">Quinol/quinone metabolism; 1,4-dihydroxy-2-naphthoate biosynthesis; 1,4-dihydroxy-2-naphthoate from chorismate: step 7/7.</text>
</comment>
<dbReference type="InterPro" id="IPR050563">
    <property type="entry name" value="4-hydroxybenzoyl-CoA_TE"/>
</dbReference>
<dbReference type="HAMAP" id="MF_02101">
    <property type="entry name" value="DHNA_CoA_hydrolase"/>
    <property type="match status" value="1"/>
</dbReference>
<reference evidence="3" key="2">
    <citation type="journal article" date="2022" name="Microbiol. Resour. Announc.">
        <title>Metagenome Sequencing to Explore Phylogenomics of Terrestrial Cyanobacteria.</title>
        <authorList>
            <person name="Ward R.D."/>
            <person name="Stajich J.E."/>
            <person name="Johansen J.R."/>
            <person name="Huntemann M."/>
            <person name="Clum A."/>
            <person name="Foster B."/>
            <person name="Foster B."/>
            <person name="Roux S."/>
            <person name="Palaniappan K."/>
            <person name="Varghese N."/>
            <person name="Mukherjee S."/>
            <person name="Reddy T.B.K."/>
            <person name="Daum C."/>
            <person name="Copeland A."/>
            <person name="Chen I.A."/>
            <person name="Ivanova N.N."/>
            <person name="Kyrpides N.C."/>
            <person name="Shapiro N."/>
            <person name="Eloe-Fadrosh E.A."/>
            <person name="Pietrasiak N."/>
        </authorList>
    </citation>
    <scope>NUCLEOTIDE SEQUENCE</scope>
    <source>
        <strain evidence="3">GSE-NOS-MK-12-04C</strain>
    </source>
</reference>
<dbReference type="AlphaFoldDB" id="A0A951UTJ5"/>
<dbReference type="PANTHER" id="PTHR31793">
    <property type="entry name" value="4-HYDROXYBENZOYL-COA THIOESTERASE FAMILY MEMBER"/>
    <property type="match status" value="1"/>
</dbReference>
<feature type="active site" evidence="2">
    <location>
        <position position="15"/>
    </location>
</feature>
<evidence type="ECO:0000313" key="3">
    <source>
        <dbReference type="EMBL" id="MBW4666765.1"/>
    </source>
</evidence>
<gene>
    <name evidence="3" type="ORF">KME60_04820</name>
</gene>
<dbReference type="GO" id="GO:0047617">
    <property type="term" value="F:fatty acyl-CoA hydrolase activity"/>
    <property type="evidence" value="ECO:0007669"/>
    <property type="project" value="TreeGrafter"/>
</dbReference>
<comment type="caution">
    <text evidence="3">The sequence shown here is derived from an EMBL/GenBank/DDBJ whole genome shotgun (WGS) entry which is preliminary data.</text>
</comment>
<dbReference type="InterPro" id="IPR029069">
    <property type="entry name" value="HotDog_dom_sf"/>
</dbReference>
<dbReference type="Gene3D" id="3.10.129.10">
    <property type="entry name" value="Hotdog Thioesterase"/>
    <property type="match status" value="1"/>
</dbReference>
<dbReference type="GO" id="GO:0061522">
    <property type="term" value="F:1,4-dihydroxy-2-naphthoyl-CoA thioesterase activity"/>
    <property type="evidence" value="ECO:0007669"/>
    <property type="project" value="UniProtKB-EC"/>
</dbReference>
<reference evidence="3" key="1">
    <citation type="submission" date="2021-05" db="EMBL/GenBank/DDBJ databases">
        <authorList>
            <person name="Pietrasiak N."/>
            <person name="Ward R."/>
            <person name="Stajich J.E."/>
            <person name="Kurbessoian T."/>
        </authorList>
    </citation>
    <scope>NUCLEOTIDE SEQUENCE</scope>
    <source>
        <strain evidence="3">GSE-NOS-MK-12-04C</strain>
    </source>
</reference>
<dbReference type="Pfam" id="PF13279">
    <property type="entry name" value="4HBT_2"/>
    <property type="match status" value="1"/>
</dbReference>
<protein>
    <recommendedName>
        <fullName evidence="2">1,4-dihydroxy-2-naphthoyl-CoA hydrolase</fullName>
        <shortName evidence="2">DHNA-CoA hydrolase</shortName>
        <ecNumber evidence="2">3.1.2.28</ecNumber>
    </recommendedName>
    <alternativeName>
        <fullName evidence="2">DHNA-CoA thioesterase</fullName>
    </alternativeName>
</protein>
<dbReference type="GO" id="GO:0042372">
    <property type="term" value="P:phylloquinone biosynthetic process"/>
    <property type="evidence" value="ECO:0007669"/>
    <property type="project" value="UniProtKB-UniRule"/>
</dbReference>
<evidence type="ECO:0000256" key="1">
    <source>
        <dbReference type="ARBA" id="ARBA00022801"/>
    </source>
</evidence>
<name>A0A951UTJ5_9CYAN</name>
<evidence type="ECO:0000313" key="4">
    <source>
        <dbReference type="Proteomes" id="UP000729701"/>
    </source>
</evidence>
<dbReference type="InterPro" id="IPR022829">
    <property type="entry name" value="DHNA_CoA_hydrolase"/>
</dbReference>
<proteinExistence type="inferred from homology"/>
<accession>A0A951UTJ5</accession>
<sequence length="140" mass="16122">MPFTYERTVRFQDTDAAGVVYFTNVLAICHEAYEESLAASGINIKDFFTNPSVAFPIVHANVDFFRPMFCGDKLVIRLIPQKLGVDKFEINYEILVADLVVTKAITRHVCIDANTRSKRELTSKMMEWVEINRRDPEEKE</sequence>
<dbReference type="EC" id="3.1.2.28" evidence="2"/>
<comment type="catalytic activity">
    <reaction evidence="2">
        <text>1,4-dihydroxy-2-naphthoyl-CoA + H2O = 1,4-dihydroxy-2-naphthoate + CoA + H(+)</text>
        <dbReference type="Rhea" id="RHEA:26309"/>
        <dbReference type="ChEBI" id="CHEBI:11173"/>
        <dbReference type="ChEBI" id="CHEBI:15377"/>
        <dbReference type="ChEBI" id="CHEBI:15378"/>
        <dbReference type="ChEBI" id="CHEBI:57287"/>
        <dbReference type="ChEBI" id="CHEBI:58897"/>
        <dbReference type="EC" id="3.1.2.28"/>
    </reaction>
</comment>
<dbReference type="Proteomes" id="UP000729701">
    <property type="component" value="Unassembled WGS sequence"/>
</dbReference>
<dbReference type="EMBL" id="JAHHGZ010000004">
    <property type="protein sequence ID" value="MBW4666765.1"/>
    <property type="molecule type" value="Genomic_DNA"/>
</dbReference>
<keyword evidence="1 2" id="KW-0378">Hydrolase</keyword>
<organism evidence="3 4">
    <name type="scientific">Cyanomargarita calcarea GSE-NOS-MK-12-04C</name>
    <dbReference type="NCBI Taxonomy" id="2839659"/>
    <lineage>
        <taxon>Bacteria</taxon>
        <taxon>Bacillati</taxon>
        <taxon>Cyanobacteriota</taxon>
        <taxon>Cyanophyceae</taxon>
        <taxon>Nostocales</taxon>
        <taxon>Cyanomargaritaceae</taxon>
        <taxon>Cyanomargarita</taxon>
    </lineage>
</organism>
<dbReference type="SUPFAM" id="SSF54637">
    <property type="entry name" value="Thioesterase/thiol ester dehydrase-isomerase"/>
    <property type="match status" value="1"/>
</dbReference>
<dbReference type="PANTHER" id="PTHR31793:SF37">
    <property type="entry name" value="ACYL-COA THIOESTER HYDROLASE YBGC"/>
    <property type="match status" value="1"/>
</dbReference>
<evidence type="ECO:0000256" key="2">
    <source>
        <dbReference type="HAMAP-Rule" id="MF_02101"/>
    </source>
</evidence>
<comment type="similarity">
    <text evidence="2">Belongs to the 4-hydroxybenzoyl-CoA thioesterase family. DHNA-CoA hydrolase subfamily.</text>
</comment>
<comment type="function">
    <text evidence="2">Catalyzes the hydrolysis of 1,4-dihydroxy-2-naphthoyl-CoA (DHNA-CoA) to 1,4-dihydroxy-2-naphthoate (DHNA), a reaction involved in phylloquinone (vitamin K1) biosynthesis.</text>
</comment>
<dbReference type="CDD" id="cd00586">
    <property type="entry name" value="4HBT"/>
    <property type="match status" value="1"/>
</dbReference>
<comment type="pathway">
    <text evidence="2">Cofactor biosynthesis; phylloquinone biosynthesis.</text>
</comment>